<accession>A0A1W2A512</accession>
<evidence type="ECO:0000256" key="1">
    <source>
        <dbReference type="SAM" id="Coils"/>
    </source>
</evidence>
<dbReference type="OrthoDB" id="9931701at2"/>
<keyword evidence="4" id="KW-1185">Reference proteome</keyword>
<keyword evidence="2" id="KW-0472">Membrane</keyword>
<keyword evidence="2" id="KW-1133">Transmembrane helix</keyword>
<keyword evidence="1" id="KW-0175">Coiled coil</keyword>
<proteinExistence type="predicted"/>
<evidence type="ECO:0000256" key="2">
    <source>
        <dbReference type="SAM" id="Phobius"/>
    </source>
</evidence>
<evidence type="ECO:0000313" key="4">
    <source>
        <dbReference type="Proteomes" id="UP000192738"/>
    </source>
</evidence>
<evidence type="ECO:0000313" key="3">
    <source>
        <dbReference type="EMBL" id="SMC55511.1"/>
    </source>
</evidence>
<organism evidence="3 4">
    <name type="scientific">Sporomusa malonica</name>
    <dbReference type="NCBI Taxonomy" id="112901"/>
    <lineage>
        <taxon>Bacteria</taxon>
        <taxon>Bacillati</taxon>
        <taxon>Bacillota</taxon>
        <taxon>Negativicutes</taxon>
        <taxon>Selenomonadales</taxon>
        <taxon>Sporomusaceae</taxon>
        <taxon>Sporomusa</taxon>
    </lineage>
</organism>
<dbReference type="AlphaFoldDB" id="A0A1W2A512"/>
<name>A0A1W2A512_9FIRM</name>
<reference evidence="3 4" key="1">
    <citation type="submission" date="2017-04" db="EMBL/GenBank/DDBJ databases">
        <authorList>
            <person name="Afonso C.L."/>
            <person name="Miller P.J."/>
            <person name="Scott M.A."/>
            <person name="Spackman E."/>
            <person name="Goraichik I."/>
            <person name="Dimitrov K.M."/>
            <person name="Suarez D.L."/>
            <person name="Swayne D.E."/>
        </authorList>
    </citation>
    <scope>NUCLEOTIDE SEQUENCE [LARGE SCALE GENOMIC DNA]</scope>
    <source>
        <strain evidence="3 4">DSM 5090</strain>
    </source>
</reference>
<sequence length="75" mass="8794">MNCNNLNRWIILALVLSLITDLIVLFTEITSQKCDRMDEKKRNENDTKLRDEINHLKEELLSLKEQVLNLSGQQP</sequence>
<keyword evidence="2" id="KW-0812">Transmembrane</keyword>
<dbReference type="Proteomes" id="UP000192738">
    <property type="component" value="Unassembled WGS sequence"/>
</dbReference>
<dbReference type="RefSeq" id="WP_084574953.1">
    <property type="nucleotide sequence ID" value="NZ_CP155572.1"/>
</dbReference>
<dbReference type="EMBL" id="FWXI01000005">
    <property type="protein sequence ID" value="SMC55511.1"/>
    <property type="molecule type" value="Genomic_DNA"/>
</dbReference>
<gene>
    <name evidence="3" type="ORF">SAMN04488500_1056</name>
</gene>
<protein>
    <submittedName>
        <fullName evidence="3">Uncharacterized protein</fullName>
    </submittedName>
</protein>
<feature type="transmembrane region" description="Helical" evidence="2">
    <location>
        <begin position="6"/>
        <end position="27"/>
    </location>
</feature>
<feature type="coiled-coil region" evidence="1">
    <location>
        <begin position="46"/>
        <end position="73"/>
    </location>
</feature>